<accession>A0AAE0XDG3</accession>
<keyword evidence="1" id="KW-0175">Coiled coil</keyword>
<feature type="compositionally biased region" description="Pro residues" evidence="2">
    <location>
        <begin position="73"/>
        <end position="84"/>
    </location>
</feature>
<evidence type="ECO:0000256" key="1">
    <source>
        <dbReference type="SAM" id="Coils"/>
    </source>
</evidence>
<feature type="compositionally biased region" description="Low complexity" evidence="2">
    <location>
        <begin position="56"/>
        <end position="72"/>
    </location>
</feature>
<feature type="region of interest" description="Disordered" evidence="2">
    <location>
        <begin position="31"/>
        <end position="86"/>
    </location>
</feature>
<feature type="coiled-coil region" evidence="1">
    <location>
        <begin position="116"/>
        <end position="178"/>
    </location>
</feature>
<evidence type="ECO:0000313" key="4">
    <source>
        <dbReference type="Proteomes" id="UP001270362"/>
    </source>
</evidence>
<evidence type="ECO:0000313" key="3">
    <source>
        <dbReference type="EMBL" id="KAK3690461.1"/>
    </source>
</evidence>
<name>A0AAE0XDG3_9PEZI</name>
<evidence type="ECO:0000256" key="2">
    <source>
        <dbReference type="SAM" id="MobiDB-lite"/>
    </source>
</evidence>
<reference evidence="3" key="2">
    <citation type="submission" date="2023-06" db="EMBL/GenBank/DDBJ databases">
        <authorList>
            <consortium name="Lawrence Berkeley National Laboratory"/>
            <person name="Haridas S."/>
            <person name="Hensen N."/>
            <person name="Bonometti L."/>
            <person name="Westerberg I."/>
            <person name="Brannstrom I.O."/>
            <person name="Guillou S."/>
            <person name="Cros-Aarteil S."/>
            <person name="Calhoun S."/>
            <person name="Kuo A."/>
            <person name="Mondo S."/>
            <person name="Pangilinan J."/>
            <person name="Riley R."/>
            <person name="Labutti K."/>
            <person name="Andreopoulos B."/>
            <person name="Lipzen A."/>
            <person name="Chen C."/>
            <person name="Yanf M."/>
            <person name="Daum C."/>
            <person name="Ng V."/>
            <person name="Clum A."/>
            <person name="Steindorff A."/>
            <person name="Ohm R."/>
            <person name="Martin F."/>
            <person name="Silar P."/>
            <person name="Natvig D."/>
            <person name="Lalanne C."/>
            <person name="Gautier V."/>
            <person name="Ament-Velasquez S.L."/>
            <person name="Kruys A."/>
            <person name="Hutchinson M.I."/>
            <person name="Powell A.J."/>
            <person name="Barry K."/>
            <person name="Miller A.N."/>
            <person name="Grigoriev I.V."/>
            <person name="Debuchy R."/>
            <person name="Gladieux P."/>
            <person name="Thoren M.H."/>
            <person name="Johannesson H."/>
        </authorList>
    </citation>
    <scope>NUCLEOTIDE SEQUENCE</scope>
    <source>
        <strain evidence="3">CBS 314.62</strain>
    </source>
</reference>
<dbReference type="EMBL" id="JAULSO010000002">
    <property type="protein sequence ID" value="KAK3690461.1"/>
    <property type="molecule type" value="Genomic_DNA"/>
</dbReference>
<dbReference type="Proteomes" id="UP001270362">
    <property type="component" value="Unassembled WGS sequence"/>
</dbReference>
<reference evidence="3" key="1">
    <citation type="journal article" date="2023" name="Mol. Phylogenet. Evol.">
        <title>Genome-scale phylogeny and comparative genomics of the fungal order Sordariales.</title>
        <authorList>
            <person name="Hensen N."/>
            <person name="Bonometti L."/>
            <person name="Westerberg I."/>
            <person name="Brannstrom I.O."/>
            <person name="Guillou S."/>
            <person name="Cros-Aarteil S."/>
            <person name="Calhoun S."/>
            <person name="Haridas S."/>
            <person name="Kuo A."/>
            <person name="Mondo S."/>
            <person name="Pangilinan J."/>
            <person name="Riley R."/>
            <person name="LaButti K."/>
            <person name="Andreopoulos B."/>
            <person name="Lipzen A."/>
            <person name="Chen C."/>
            <person name="Yan M."/>
            <person name="Daum C."/>
            <person name="Ng V."/>
            <person name="Clum A."/>
            <person name="Steindorff A."/>
            <person name="Ohm R.A."/>
            <person name="Martin F."/>
            <person name="Silar P."/>
            <person name="Natvig D.O."/>
            <person name="Lalanne C."/>
            <person name="Gautier V."/>
            <person name="Ament-Velasquez S.L."/>
            <person name="Kruys A."/>
            <person name="Hutchinson M.I."/>
            <person name="Powell A.J."/>
            <person name="Barry K."/>
            <person name="Miller A.N."/>
            <person name="Grigoriev I.V."/>
            <person name="Debuchy R."/>
            <person name="Gladieux P."/>
            <person name="Hiltunen Thoren M."/>
            <person name="Johannesson H."/>
        </authorList>
    </citation>
    <scope>NUCLEOTIDE SEQUENCE</scope>
    <source>
        <strain evidence="3">CBS 314.62</strain>
    </source>
</reference>
<protein>
    <submittedName>
        <fullName evidence="3">Uncharacterized protein</fullName>
    </submittedName>
</protein>
<keyword evidence="4" id="KW-1185">Reference proteome</keyword>
<proteinExistence type="predicted"/>
<dbReference type="AlphaFoldDB" id="A0AAE0XDG3"/>
<organism evidence="3 4">
    <name type="scientific">Podospora appendiculata</name>
    <dbReference type="NCBI Taxonomy" id="314037"/>
    <lineage>
        <taxon>Eukaryota</taxon>
        <taxon>Fungi</taxon>
        <taxon>Dikarya</taxon>
        <taxon>Ascomycota</taxon>
        <taxon>Pezizomycotina</taxon>
        <taxon>Sordariomycetes</taxon>
        <taxon>Sordariomycetidae</taxon>
        <taxon>Sordariales</taxon>
        <taxon>Podosporaceae</taxon>
        <taxon>Podospora</taxon>
    </lineage>
</organism>
<comment type="caution">
    <text evidence="3">The sequence shown here is derived from an EMBL/GenBank/DDBJ whole genome shotgun (WGS) entry which is preliminary data.</text>
</comment>
<sequence>MVEPYGVYGDPLFPYHRNGAAGIRQLEEKDGEQVIGGPPDRRFSGSGTHHHLAAKPAQQQHHQQQHTQSSSQPPQPQYYPPPAQPADSDLESIFGLSFLESDHNTAQMGIVQWNELVATRQLAQALQTQLRQAARDRDLARLQASTLRNELYAARQVEKRLRIERDEARGQVAFLKRERAEGRRTEFRLRRERNEARMVLVLARGDAPAASTKQRSEQGLNYLSYKTKRRSIWRDIKRGEPTGPEKILTPRHRTGTGLVALQISSSCGKTLSVLPVRLTESCRFLEAQACGADRQTERANARLCLAASNNEHAAMGSAPELSTDRPCLLGQGWLHSPSSCRIVAKKFQGFTQNKEEGLKVGNLG</sequence>
<gene>
    <name evidence="3" type="ORF">B0T22DRAFT_441849</name>
</gene>